<evidence type="ECO:0000313" key="2">
    <source>
        <dbReference type="Proteomes" id="UP000242881"/>
    </source>
</evidence>
<evidence type="ECO:0000313" key="1">
    <source>
        <dbReference type="EMBL" id="PMP70430.1"/>
    </source>
</evidence>
<dbReference type="Pfam" id="PF01663">
    <property type="entry name" value="Phosphodiest"/>
    <property type="match status" value="1"/>
</dbReference>
<evidence type="ECO:0008006" key="3">
    <source>
        <dbReference type="Google" id="ProtNLM"/>
    </source>
</evidence>
<protein>
    <recommendedName>
        <fullName evidence="3">Metalloenzyme domain-containing protein</fullName>
    </recommendedName>
</protein>
<dbReference type="InterPro" id="IPR002591">
    <property type="entry name" value="Phosphodiest/P_Trfase"/>
</dbReference>
<sequence length="169" mass="19461">MGKGETIFHDAKRAGLKTYFIYSKNKLGFLENSAIDKTIYGKDDSILIAEKIVKEETEPYFIFLHISGLDEVGPKYGWLSKEYLEEFQLIDSDLQNILEHFIAMKSSTIIITSDHAGHDKEHGTNHPDDYKLPLIIFSKDIKFDDISSSSYYSFQLRSLINRALKCRQN</sequence>
<organism evidence="1 2">
    <name type="scientific">Calditerrivibrio nitroreducens</name>
    <dbReference type="NCBI Taxonomy" id="477976"/>
    <lineage>
        <taxon>Bacteria</taxon>
        <taxon>Pseudomonadati</taxon>
        <taxon>Deferribacterota</taxon>
        <taxon>Deferribacteres</taxon>
        <taxon>Deferribacterales</taxon>
        <taxon>Calditerrivibrionaceae</taxon>
    </lineage>
</organism>
<dbReference type="Proteomes" id="UP000242881">
    <property type="component" value="Unassembled WGS sequence"/>
</dbReference>
<comment type="caution">
    <text evidence="1">The sequence shown here is derived from an EMBL/GenBank/DDBJ whole genome shotgun (WGS) entry which is preliminary data.</text>
</comment>
<proteinExistence type="predicted"/>
<dbReference type="InterPro" id="IPR017850">
    <property type="entry name" value="Alkaline_phosphatase_core_sf"/>
</dbReference>
<accession>A0A2J6WJ95</accession>
<dbReference type="AlphaFoldDB" id="A0A2J6WJ95"/>
<name>A0A2J6WJ95_9BACT</name>
<dbReference type="Gene3D" id="3.40.720.10">
    <property type="entry name" value="Alkaline Phosphatase, subunit A"/>
    <property type="match status" value="1"/>
</dbReference>
<reference evidence="1 2" key="1">
    <citation type="submission" date="2018-01" db="EMBL/GenBank/DDBJ databases">
        <title>Metagenomic assembled genomes from two thermal pools in the Uzon Caldera, Kamchatka, Russia.</title>
        <authorList>
            <person name="Wilkins L."/>
            <person name="Ettinger C."/>
        </authorList>
    </citation>
    <scope>NUCLEOTIDE SEQUENCE [LARGE SCALE GENOMIC DNA]</scope>
    <source>
        <strain evidence="1">ZAV-05</strain>
    </source>
</reference>
<dbReference type="EMBL" id="PNIN01000054">
    <property type="protein sequence ID" value="PMP70430.1"/>
    <property type="molecule type" value="Genomic_DNA"/>
</dbReference>
<gene>
    <name evidence="1" type="ORF">C0187_05605</name>
</gene>
<dbReference type="SUPFAM" id="SSF53649">
    <property type="entry name" value="Alkaline phosphatase-like"/>
    <property type="match status" value="1"/>
</dbReference>